<feature type="region of interest" description="Disordered" evidence="3">
    <location>
        <begin position="156"/>
        <end position="175"/>
    </location>
</feature>
<proteinExistence type="predicted"/>
<dbReference type="EMBL" id="LR862137">
    <property type="protein sequence ID" value="CAD1844656.1"/>
    <property type="molecule type" value="Genomic_DNA"/>
</dbReference>
<gene>
    <name evidence="4" type="ORF">CB5_LOCUS27867</name>
</gene>
<keyword evidence="2" id="KW-0539">Nucleus</keyword>
<organism evidence="4">
    <name type="scientific">Ananas comosus var. bracteatus</name>
    <name type="common">red pineapple</name>
    <dbReference type="NCBI Taxonomy" id="296719"/>
    <lineage>
        <taxon>Eukaryota</taxon>
        <taxon>Viridiplantae</taxon>
        <taxon>Streptophyta</taxon>
        <taxon>Embryophyta</taxon>
        <taxon>Tracheophyta</taxon>
        <taxon>Spermatophyta</taxon>
        <taxon>Magnoliopsida</taxon>
        <taxon>Liliopsida</taxon>
        <taxon>Poales</taxon>
        <taxon>Bromeliaceae</taxon>
        <taxon>Bromelioideae</taxon>
        <taxon>Ananas</taxon>
    </lineage>
</organism>
<dbReference type="InterPro" id="IPR051992">
    <property type="entry name" value="OxStress_Response_Reg"/>
</dbReference>
<dbReference type="PANTHER" id="PTHR33172:SF29">
    <property type="entry name" value="OS06G0559400 PROTEIN"/>
    <property type="match status" value="1"/>
</dbReference>
<sequence length="185" mass="20336">MEVSLFPQSEHGMANEMVADSDGDDIGSMSSFSEDEDSSRSNSSTEEDATSSSLNSSASPPSRNDDFEDQGPLYEMSSLITQLPFKRGLSKHFQGKSQSFTSLSNVKSLEDLVKPEGPFKKKLKSCKSYCSVLDGYHKQLSPKSITKKHSRSTFSLLGPKRNSFNRPPLPPHRSGSISGQVFLFI</sequence>
<name>A0A6V7QPE5_ANACO</name>
<evidence type="ECO:0000256" key="1">
    <source>
        <dbReference type="ARBA" id="ARBA00004123"/>
    </source>
</evidence>
<evidence type="ECO:0008006" key="5">
    <source>
        <dbReference type="Google" id="ProtNLM"/>
    </source>
</evidence>
<dbReference type="GO" id="GO:0006950">
    <property type="term" value="P:response to stress"/>
    <property type="evidence" value="ECO:0007669"/>
    <property type="project" value="UniProtKB-ARBA"/>
</dbReference>
<evidence type="ECO:0000313" key="4">
    <source>
        <dbReference type="EMBL" id="CAD1844656.1"/>
    </source>
</evidence>
<feature type="compositionally biased region" description="Low complexity" evidence="3">
    <location>
        <begin position="51"/>
        <end position="62"/>
    </location>
</feature>
<dbReference type="GO" id="GO:0005634">
    <property type="term" value="C:nucleus"/>
    <property type="evidence" value="ECO:0007669"/>
    <property type="project" value="UniProtKB-SubCell"/>
</dbReference>
<protein>
    <recommendedName>
        <fullName evidence="5">Oxidative stress 3</fullName>
    </recommendedName>
</protein>
<evidence type="ECO:0000256" key="3">
    <source>
        <dbReference type="SAM" id="MobiDB-lite"/>
    </source>
</evidence>
<feature type="region of interest" description="Disordered" evidence="3">
    <location>
        <begin position="1"/>
        <end position="71"/>
    </location>
</feature>
<dbReference type="PANTHER" id="PTHR33172">
    <property type="entry name" value="OS08G0516900 PROTEIN"/>
    <property type="match status" value="1"/>
</dbReference>
<reference evidence="4" key="1">
    <citation type="submission" date="2020-07" db="EMBL/GenBank/DDBJ databases">
        <authorList>
            <person name="Lin J."/>
        </authorList>
    </citation>
    <scope>NUCLEOTIDE SEQUENCE</scope>
</reference>
<evidence type="ECO:0000256" key="2">
    <source>
        <dbReference type="ARBA" id="ARBA00023242"/>
    </source>
</evidence>
<dbReference type="AlphaFoldDB" id="A0A6V7QPE5"/>
<accession>A0A6V7QPE5</accession>
<comment type="subcellular location">
    <subcellularLocation>
        <location evidence="1">Nucleus</location>
    </subcellularLocation>
</comment>